<keyword evidence="3" id="KW-0238">DNA-binding</keyword>
<keyword evidence="2" id="KW-0902">Two-component regulatory system</keyword>
<sequence length="126" mass="14287">GASELIARVRAVLRRTEAATTMPSQPSFTSGDLQISFAQRRVTIAGKEVKLTPTEYTLLQEFVLNAGKVLTHTHLLNKVWGSEYREEREYLHVFIRRLRAKLEPDPANPRYITTVPGVGYQFKDTA</sequence>
<name>X1C1R4_9ZZZZ</name>
<evidence type="ECO:0000256" key="3">
    <source>
        <dbReference type="ARBA" id="ARBA00023125"/>
    </source>
</evidence>
<dbReference type="InterPro" id="IPR036388">
    <property type="entry name" value="WH-like_DNA-bd_sf"/>
</dbReference>
<evidence type="ECO:0000256" key="1">
    <source>
        <dbReference type="ARBA" id="ARBA00022553"/>
    </source>
</evidence>
<evidence type="ECO:0000313" key="5">
    <source>
        <dbReference type="EMBL" id="GAH01232.1"/>
    </source>
</evidence>
<dbReference type="EMBL" id="BART01024155">
    <property type="protein sequence ID" value="GAH01232.1"/>
    <property type="molecule type" value="Genomic_DNA"/>
</dbReference>
<dbReference type="GO" id="GO:0000156">
    <property type="term" value="F:phosphorelay response regulator activity"/>
    <property type="evidence" value="ECO:0007669"/>
    <property type="project" value="TreeGrafter"/>
</dbReference>
<gene>
    <name evidence="5" type="ORF">S01H4_43727</name>
</gene>
<dbReference type="AlphaFoldDB" id="X1C1R4"/>
<dbReference type="InterPro" id="IPR016032">
    <property type="entry name" value="Sig_transdc_resp-reg_C-effctor"/>
</dbReference>
<comment type="caution">
    <text evidence="5">The sequence shown here is derived from an EMBL/GenBank/DDBJ whole genome shotgun (WGS) entry which is preliminary data.</text>
</comment>
<evidence type="ECO:0000259" key="4">
    <source>
        <dbReference type="PROSITE" id="PS51755"/>
    </source>
</evidence>
<dbReference type="InterPro" id="IPR039420">
    <property type="entry name" value="WalR-like"/>
</dbReference>
<dbReference type="SMART" id="SM00862">
    <property type="entry name" value="Trans_reg_C"/>
    <property type="match status" value="1"/>
</dbReference>
<dbReference type="GO" id="GO:0006355">
    <property type="term" value="P:regulation of DNA-templated transcription"/>
    <property type="evidence" value="ECO:0007669"/>
    <property type="project" value="InterPro"/>
</dbReference>
<dbReference type="InterPro" id="IPR001867">
    <property type="entry name" value="OmpR/PhoB-type_DNA-bd"/>
</dbReference>
<dbReference type="Gene3D" id="1.10.10.10">
    <property type="entry name" value="Winged helix-like DNA-binding domain superfamily/Winged helix DNA-binding domain"/>
    <property type="match status" value="1"/>
</dbReference>
<reference evidence="5" key="1">
    <citation type="journal article" date="2014" name="Front. Microbiol.">
        <title>High frequency of phylogenetically diverse reductive dehalogenase-homologous genes in deep subseafloor sedimentary metagenomes.</title>
        <authorList>
            <person name="Kawai M."/>
            <person name="Futagami T."/>
            <person name="Toyoda A."/>
            <person name="Takaki Y."/>
            <person name="Nishi S."/>
            <person name="Hori S."/>
            <person name="Arai W."/>
            <person name="Tsubouchi T."/>
            <person name="Morono Y."/>
            <person name="Uchiyama I."/>
            <person name="Ito T."/>
            <person name="Fujiyama A."/>
            <person name="Inagaki F."/>
            <person name="Takami H."/>
        </authorList>
    </citation>
    <scope>NUCLEOTIDE SEQUENCE</scope>
    <source>
        <strain evidence="5">Expedition CK06-06</strain>
    </source>
</reference>
<evidence type="ECO:0000256" key="2">
    <source>
        <dbReference type="ARBA" id="ARBA00023012"/>
    </source>
</evidence>
<proteinExistence type="predicted"/>
<dbReference type="SUPFAM" id="SSF46894">
    <property type="entry name" value="C-terminal effector domain of the bipartite response regulators"/>
    <property type="match status" value="1"/>
</dbReference>
<dbReference type="GO" id="GO:0005829">
    <property type="term" value="C:cytosol"/>
    <property type="evidence" value="ECO:0007669"/>
    <property type="project" value="TreeGrafter"/>
</dbReference>
<accession>X1C1R4</accession>
<keyword evidence="1" id="KW-0597">Phosphoprotein</keyword>
<dbReference type="FunFam" id="1.10.10.10:FF:000018">
    <property type="entry name" value="DNA-binding response regulator ResD"/>
    <property type="match status" value="1"/>
</dbReference>
<dbReference type="PANTHER" id="PTHR48111:SF50">
    <property type="entry name" value="KDP OPERON TRANSCRIPTIONAL REGULATORY PROTEIN KDPE"/>
    <property type="match status" value="1"/>
</dbReference>
<feature type="non-terminal residue" evidence="5">
    <location>
        <position position="1"/>
    </location>
</feature>
<dbReference type="PROSITE" id="PS51755">
    <property type="entry name" value="OMPR_PHOB"/>
    <property type="match status" value="1"/>
</dbReference>
<dbReference type="Pfam" id="PF00486">
    <property type="entry name" value="Trans_reg_C"/>
    <property type="match status" value="1"/>
</dbReference>
<dbReference type="GO" id="GO:0000976">
    <property type="term" value="F:transcription cis-regulatory region binding"/>
    <property type="evidence" value="ECO:0007669"/>
    <property type="project" value="TreeGrafter"/>
</dbReference>
<dbReference type="GO" id="GO:0032993">
    <property type="term" value="C:protein-DNA complex"/>
    <property type="evidence" value="ECO:0007669"/>
    <property type="project" value="TreeGrafter"/>
</dbReference>
<protein>
    <recommendedName>
        <fullName evidence="4">OmpR/PhoB-type domain-containing protein</fullName>
    </recommendedName>
</protein>
<dbReference type="PANTHER" id="PTHR48111">
    <property type="entry name" value="REGULATOR OF RPOS"/>
    <property type="match status" value="1"/>
</dbReference>
<organism evidence="5">
    <name type="scientific">marine sediment metagenome</name>
    <dbReference type="NCBI Taxonomy" id="412755"/>
    <lineage>
        <taxon>unclassified sequences</taxon>
        <taxon>metagenomes</taxon>
        <taxon>ecological metagenomes</taxon>
    </lineage>
</organism>
<dbReference type="CDD" id="cd00383">
    <property type="entry name" value="trans_reg_C"/>
    <property type="match status" value="1"/>
</dbReference>
<feature type="domain" description="OmpR/PhoB-type" evidence="4">
    <location>
        <begin position="25"/>
        <end position="124"/>
    </location>
</feature>